<proteinExistence type="inferred from homology"/>
<comment type="subcellular location">
    <subcellularLocation>
        <location evidence="1">Cell membrane</location>
        <topology evidence="1">Peripheral membrane protein</topology>
    </subcellularLocation>
</comment>
<keyword evidence="5" id="KW-0547">Nucleotide-binding</keyword>
<protein>
    <submittedName>
        <fullName evidence="9">ATP-binding cassette domain-containing protein</fullName>
    </submittedName>
</protein>
<name>A0ABZ0ZTC9_9ACTN</name>
<dbReference type="SMART" id="SM00382">
    <property type="entry name" value="AAA"/>
    <property type="match status" value="2"/>
</dbReference>
<evidence type="ECO:0000256" key="4">
    <source>
        <dbReference type="ARBA" id="ARBA00022475"/>
    </source>
</evidence>
<dbReference type="RefSeq" id="WP_322937977.1">
    <property type="nucleotide sequence ID" value="NZ_CP141059.1"/>
</dbReference>
<feature type="domain" description="ABC transporter" evidence="8">
    <location>
        <begin position="271"/>
        <end position="485"/>
    </location>
</feature>
<dbReference type="SUPFAM" id="SSF52540">
    <property type="entry name" value="P-loop containing nucleoside triphosphate hydrolases"/>
    <property type="match status" value="2"/>
</dbReference>
<feature type="domain" description="ABC transporter" evidence="8">
    <location>
        <begin position="6"/>
        <end position="246"/>
    </location>
</feature>
<evidence type="ECO:0000256" key="2">
    <source>
        <dbReference type="ARBA" id="ARBA00005417"/>
    </source>
</evidence>
<dbReference type="Proteomes" id="UP001327225">
    <property type="component" value="Chromosome"/>
</dbReference>
<evidence type="ECO:0000259" key="8">
    <source>
        <dbReference type="PROSITE" id="PS50893"/>
    </source>
</evidence>
<dbReference type="PROSITE" id="PS00211">
    <property type="entry name" value="ABC_TRANSPORTER_1"/>
    <property type="match status" value="2"/>
</dbReference>
<dbReference type="EMBL" id="CP141059">
    <property type="protein sequence ID" value="WQQ27545.1"/>
    <property type="molecule type" value="Genomic_DNA"/>
</dbReference>
<keyword evidence="4" id="KW-1003">Cell membrane</keyword>
<comment type="similarity">
    <text evidence="2">Belongs to the ABC transporter superfamily.</text>
</comment>
<evidence type="ECO:0000256" key="6">
    <source>
        <dbReference type="ARBA" id="ARBA00022840"/>
    </source>
</evidence>
<dbReference type="PANTHER" id="PTHR43297">
    <property type="entry name" value="OLIGOPEPTIDE TRANSPORT ATP-BINDING PROTEIN APPD"/>
    <property type="match status" value="1"/>
</dbReference>
<evidence type="ECO:0000313" key="10">
    <source>
        <dbReference type="Proteomes" id="UP001327225"/>
    </source>
</evidence>
<evidence type="ECO:0000256" key="5">
    <source>
        <dbReference type="ARBA" id="ARBA00022741"/>
    </source>
</evidence>
<dbReference type="InterPro" id="IPR027417">
    <property type="entry name" value="P-loop_NTPase"/>
</dbReference>
<dbReference type="PANTHER" id="PTHR43297:SF7">
    <property type="entry name" value="D,D-DIPEPTIDE TRANSPORT ATP-BINDING PROTEIN DDPD-RELATED"/>
    <property type="match status" value="1"/>
</dbReference>
<dbReference type="GO" id="GO:0005524">
    <property type="term" value="F:ATP binding"/>
    <property type="evidence" value="ECO:0007669"/>
    <property type="project" value="UniProtKB-KW"/>
</dbReference>
<evidence type="ECO:0000313" key="9">
    <source>
        <dbReference type="EMBL" id="WQQ27545.1"/>
    </source>
</evidence>
<dbReference type="Gene3D" id="3.40.50.300">
    <property type="entry name" value="P-loop containing nucleotide triphosphate hydrolases"/>
    <property type="match status" value="2"/>
</dbReference>
<keyword evidence="10" id="KW-1185">Reference proteome</keyword>
<evidence type="ECO:0000256" key="3">
    <source>
        <dbReference type="ARBA" id="ARBA00022448"/>
    </source>
</evidence>
<organism evidence="9 10">
    <name type="scientific">Nocardioides bizhenqiangii</name>
    <dbReference type="NCBI Taxonomy" id="3095076"/>
    <lineage>
        <taxon>Bacteria</taxon>
        <taxon>Bacillati</taxon>
        <taxon>Actinomycetota</taxon>
        <taxon>Actinomycetes</taxon>
        <taxon>Propionibacteriales</taxon>
        <taxon>Nocardioidaceae</taxon>
        <taxon>Nocardioides</taxon>
    </lineage>
</organism>
<evidence type="ECO:0000256" key="7">
    <source>
        <dbReference type="ARBA" id="ARBA00023136"/>
    </source>
</evidence>
<dbReference type="InterPro" id="IPR050388">
    <property type="entry name" value="ABC_Ni/Peptide_Import"/>
</dbReference>
<reference evidence="10" key="1">
    <citation type="submission" date="2023-12" db="EMBL/GenBank/DDBJ databases">
        <title>Novel species in genus Nocardioides.</title>
        <authorList>
            <person name="Zhou H."/>
        </authorList>
    </citation>
    <scope>NUCLEOTIDE SEQUENCE [LARGE SCALE GENOMIC DNA]</scope>
    <source>
        <strain evidence="10">HM61</strain>
    </source>
</reference>
<dbReference type="InterPro" id="IPR017871">
    <property type="entry name" value="ABC_transporter-like_CS"/>
</dbReference>
<dbReference type="InterPro" id="IPR003593">
    <property type="entry name" value="AAA+_ATPase"/>
</dbReference>
<keyword evidence="7" id="KW-0472">Membrane</keyword>
<sequence length="489" mass="52115">MTESMLTIDQITVRHRGALLVDAGDVTIRPGRPTTIIGESGSGKSLLAHAVMGTIPTELDVRGSLRVGGRHFDAADLDSRRALWGRELALLPQEPAQALDPTMRVRGQVAEGVPGFRSRDRRAGEVADAALGRLGLARAGRAFPHQLSGGMAQRVAFAATTVGGARILIVDEPTKGLDPVALDQLATLLTEHCAAGGALLTITHDLRLARQLGGDVLVMRDATIVERGAAVDVLSRPAHDYTRRLLAAEPGRWHYPWMRSAPPARTTEPLVTATGLTKGYGAHPLFTDLSLTVHAGERWAVNGPSGVGKTTLGNLLLRLGRPDRGHVEHGPALEPGRVQKLYQDPASSFPPRVPLRAAVDDVLLRHRVRPDRLRSLLDRVGLPEELLDRRPSQVSGGELQRLAIVRAMLPGPKLLLADEATSRLDLVTQAATTDCLMAELAERDCALLLVTHDRDLAGAVADHLLDLTPRAGGADAPAPAAQALSSPTV</sequence>
<dbReference type="Pfam" id="PF00005">
    <property type="entry name" value="ABC_tran"/>
    <property type="match status" value="2"/>
</dbReference>
<keyword evidence="6 9" id="KW-0067">ATP-binding</keyword>
<gene>
    <name evidence="9" type="ORF">SHK19_04765</name>
</gene>
<dbReference type="InterPro" id="IPR003439">
    <property type="entry name" value="ABC_transporter-like_ATP-bd"/>
</dbReference>
<keyword evidence="3" id="KW-0813">Transport</keyword>
<accession>A0ABZ0ZTC9</accession>
<dbReference type="PROSITE" id="PS50893">
    <property type="entry name" value="ABC_TRANSPORTER_2"/>
    <property type="match status" value="2"/>
</dbReference>
<evidence type="ECO:0000256" key="1">
    <source>
        <dbReference type="ARBA" id="ARBA00004202"/>
    </source>
</evidence>